<dbReference type="InterPro" id="IPR008042">
    <property type="entry name" value="Retrotrans_Pao"/>
</dbReference>
<accession>A0A0V0ZCT1</accession>
<keyword evidence="3" id="KW-1185">Reference proteome</keyword>
<dbReference type="EMBL" id="JYDQ01000240">
    <property type="protein sequence ID" value="KRY10188.1"/>
    <property type="molecule type" value="Genomic_DNA"/>
</dbReference>
<gene>
    <name evidence="2" type="ORF">T12_8049</name>
</gene>
<evidence type="ECO:0000313" key="2">
    <source>
        <dbReference type="EMBL" id="KRY10188.1"/>
    </source>
</evidence>
<sequence>MPVFPLSEFILSSSSDNADITDADDNDEIERQRQSHRIRIALQFFPFKIKFYPIILFTNNSLVFSDDNESLSAAPRAAAEVLHNMYIDDLATSCESLNEARRLAAQQEELMTSGGFHRTSGLATSNPNGKTVDRSQRMPLEDAGNLFGSQEGPSDLYLSAYAATAEIPSPSCCARHPAYSTCRLFGPIHGKGQDLIPVPMTARDVLGRTLARGRGMTVVQVKRVELHAFCDTSELAYGTVVYLRVETCAPRALVNLVTAKTRVAPIKRLSLPL</sequence>
<dbReference type="Proteomes" id="UP000054783">
    <property type="component" value="Unassembled WGS sequence"/>
</dbReference>
<dbReference type="Pfam" id="PF05380">
    <property type="entry name" value="Peptidase_A17"/>
    <property type="match status" value="1"/>
</dbReference>
<dbReference type="PANTHER" id="PTHR47331:SF1">
    <property type="entry name" value="GAG-LIKE PROTEIN"/>
    <property type="match status" value="1"/>
</dbReference>
<organism evidence="2 3">
    <name type="scientific">Trichinella patagoniensis</name>
    <dbReference type="NCBI Taxonomy" id="990121"/>
    <lineage>
        <taxon>Eukaryota</taxon>
        <taxon>Metazoa</taxon>
        <taxon>Ecdysozoa</taxon>
        <taxon>Nematoda</taxon>
        <taxon>Enoplea</taxon>
        <taxon>Dorylaimia</taxon>
        <taxon>Trichinellida</taxon>
        <taxon>Trichinellidae</taxon>
        <taxon>Trichinella</taxon>
    </lineage>
</organism>
<protein>
    <submittedName>
        <fullName evidence="2">Uncharacterized protein</fullName>
    </submittedName>
</protein>
<name>A0A0V0ZCT1_9BILA</name>
<dbReference type="AlphaFoldDB" id="A0A0V0ZCT1"/>
<proteinExistence type="predicted"/>
<dbReference type="PANTHER" id="PTHR47331">
    <property type="entry name" value="PHD-TYPE DOMAIN-CONTAINING PROTEIN"/>
    <property type="match status" value="1"/>
</dbReference>
<evidence type="ECO:0000256" key="1">
    <source>
        <dbReference type="SAM" id="MobiDB-lite"/>
    </source>
</evidence>
<comment type="caution">
    <text evidence="2">The sequence shown here is derived from an EMBL/GenBank/DDBJ whole genome shotgun (WGS) entry which is preliminary data.</text>
</comment>
<dbReference type="OrthoDB" id="5920525at2759"/>
<evidence type="ECO:0000313" key="3">
    <source>
        <dbReference type="Proteomes" id="UP000054783"/>
    </source>
</evidence>
<feature type="region of interest" description="Disordered" evidence="1">
    <location>
        <begin position="116"/>
        <end position="135"/>
    </location>
</feature>
<reference evidence="2 3" key="1">
    <citation type="submission" date="2015-01" db="EMBL/GenBank/DDBJ databases">
        <title>Evolution of Trichinella species and genotypes.</title>
        <authorList>
            <person name="Korhonen P.K."/>
            <person name="Edoardo P."/>
            <person name="Giuseppe L.R."/>
            <person name="Gasser R.B."/>
        </authorList>
    </citation>
    <scope>NUCLEOTIDE SEQUENCE [LARGE SCALE GENOMIC DNA]</scope>
    <source>
        <strain evidence="2">ISS2496</strain>
    </source>
</reference>